<dbReference type="EnsemblProtists" id="PYU1_T010970">
    <property type="protein sequence ID" value="PYU1_T010970"/>
    <property type="gene ID" value="PYU1_G010947"/>
</dbReference>
<evidence type="ECO:0000313" key="4">
    <source>
        <dbReference type="Proteomes" id="UP000019132"/>
    </source>
</evidence>
<dbReference type="eggNOG" id="ENOG502S9TS">
    <property type="taxonomic scope" value="Eukaryota"/>
</dbReference>
<reference evidence="4" key="1">
    <citation type="journal article" date="2010" name="Genome Biol.">
        <title>Genome sequence of the necrotrophic plant pathogen Pythium ultimum reveals original pathogenicity mechanisms and effector repertoire.</title>
        <authorList>
            <person name="Levesque C.A."/>
            <person name="Brouwer H."/>
            <person name="Cano L."/>
            <person name="Hamilton J.P."/>
            <person name="Holt C."/>
            <person name="Huitema E."/>
            <person name="Raffaele S."/>
            <person name="Robideau G.P."/>
            <person name="Thines M."/>
            <person name="Win J."/>
            <person name="Zerillo M.M."/>
            <person name="Beakes G.W."/>
            <person name="Boore J.L."/>
            <person name="Busam D."/>
            <person name="Dumas B."/>
            <person name="Ferriera S."/>
            <person name="Fuerstenberg S.I."/>
            <person name="Gachon C.M."/>
            <person name="Gaulin E."/>
            <person name="Govers F."/>
            <person name="Grenville-Briggs L."/>
            <person name="Horner N."/>
            <person name="Hostetler J."/>
            <person name="Jiang R.H."/>
            <person name="Johnson J."/>
            <person name="Krajaejun T."/>
            <person name="Lin H."/>
            <person name="Meijer H.J."/>
            <person name="Moore B."/>
            <person name="Morris P."/>
            <person name="Phuntmart V."/>
            <person name="Puiu D."/>
            <person name="Shetty J."/>
            <person name="Stajich J.E."/>
            <person name="Tripathy S."/>
            <person name="Wawra S."/>
            <person name="van West P."/>
            <person name="Whitty B.R."/>
            <person name="Coutinho P.M."/>
            <person name="Henrissat B."/>
            <person name="Martin F."/>
            <person name="Thomas P.D."/>
            <person name="Tyler B.M."/>
            <person name="De Vries R.P."/>
            <person name="Kamoun S."/>
            <person name="Yandell M."/>
            <person name="Tisserat N."/>
            <person name="Buell C.R."/>
        </authorList>
    </citation>
    <scope>NUCLEOTIDE SEQUENCE</scope>
    <source>
        <strain evidence="4">DAOM:BR144</strain>
    </source>
</reference>
<dbReference type="AlphaFoldDB" id="K3X171"/>
<feature type="region of interest" description="Disordered" evidence="2">
    <location>
        <begin position="312"/>
        <end position="423"/>
    </location>
</feature>
<reference evidence="4" key="2">
    <citation type="submission" date="2010-04" db="EMBL/GenBank/DDBJ databases">
        <authorList>
            <person name="Buell R."/>
            <person name="Hamilton J."/>
            <person name="Hostetler J."/>
        </authorList>
    </citation>
    <scope>NUCLEOTIDE SEQUENCE [LARGE SCALE GENOMIC DNA]</scope>
    <source>
        <strain evidence="4">DAOM:BR144</strain>
    </source>
</reference>
<feature type="coiled-coil region" evidence="1">
    <location>
        <begin position="41"/>
        <end position="107"/>
    </location>
</feature>
<keyword evidence="4" id="KW-1185">Reference proteome</keyword>
<feature type="compositionally biased region" description="Basic residues" evidence="2">
    <location>
        <begin position="512"/>
        <end position="521"/>
    </location>
</feature>
<dbReference type="InParanoid" id="K3X171"/>
<proteinExistence type="predicted"/>
<feature type="compositionally biased region" description="Acidic residues" evidence="2">
    <location>
        <begin position="202"/>
        <end position="216"/>
    </location>
</feature>
<dbReference type="EMBL" id="GL376590">
    <property type="status" value="NOT_ANNOTATED_CDS"/>
    <property type="molecule type" value="Genomic_DNA"/>
</dbReference>
<dbReference type="OMA" id="YLERHVQ"/>
<feature type="region of interest" description="Disordered" evidence="2">
    <location>
        <begin position="262"/>
        <end position="290"/>
    </location>
</feature>
<name>K3X171_GLOUD</name>
<dbReference type="VEuPathDB" id="FungiDB:PYU1_G010947"/>
<reference evidence="3" key="3">
    <citation type="submission" date="2015-02" db="UniProtKB">
        <authorList>
            <consortium name="EnsemblProtists"/>
        </authorList>
    </citation>
    <scope>IDENTIFICATION</scope>
    <source>
        <strain evidence="3">DAOM BR144</strain>
    </source>
</reference>
<dbReference type="Proteomes" id="UP000019132">
    <property type="component" value="Unassembled WGS sequence"/>
</dbReference>
<feature type="compositionally biased region" description="Polar residues" evidence="2">
    <location>
        <begin position="272"/>
        <end position="281"/>
    </location>
</feature>
<feature type="compositionally biased region" description="Polar residues" evidence="2">
    <location>
        <begin position="396"/>
        <end position="405"/>
    </location>
</feature>
<protein>
    <submittedName>
        <fullName evidence="3">Uncharacterized protein</fullName>
    </submittedName>
</protein>
<feature type="coiled-coil region" evidence="1">
    <location>
        <begin position="140"/>
        <end position="184"/>
    </location>
</feature>
<organism evidence="3 4">
    <name type="scientific">Globisporangium ultimum (strain ATCC 200006 / CBS 805.95 / DAOM BR144)</name>
    <name type="common">Pythium ultimum</name>
    <dbReference type="NCBI Taxonomy" id="431595"/>
    <lineage>
        <taxon>Eukaryota</taxon>
        <taxon>Sar</taxon>
        <taxon>Stramenopiles</taxon>
        <taxon>Oomycota</taxon>
        <taxon>Peronosporomycetes</taxon>
        <taxon>Pythiales</taxon>
        <taxon>Pythiaceae</taxon>
        <taxon>Globisporangium</taxon>
    </lineage>
</organism>
<keyword evidence="1" id="KW-0175">Coiled coil</keyword>
<evidence type="ECO:0000256" key="1">
    <source>
        <dbReference type="SAM" id="Coils"/>
    </source>
</evidence>
<sequence length="1225" mass="136561">MLPELASVFAAQESAMENVVSLLTTQVANLVQGNERHVHHVASLEATQQQLQDALLTLRQAFDALADQQNAAQKGASETVAALQYALDAQQQQLQSVETKSQALDAHIEAMGVDEQFSAVETKMNALLEQRLLEMSNRSHLQAQRTEESMKADLESLEKKFEYLSRVKMDVKELSKKIDKQDQTLDDMRVGMELLAKSIGTDESDDDAGENEESNEDRDTKPIRAISKNDMHDVMKRISQSSADILAKINAASQAEVPVVVDEPPPPARPMSEQQAVFTRSRTMDVAPHSRAKDLLEPRLAVTSRSEDAGNNAVDFVEPLPSIRDSRENGEIVPDTPASIIEVAEGAPKPEPDDQVQEQETGDVPEATPAVTDDASAESPEDAIEVSDTPLLPPSAANSSRSFTLDENLPSPHEEGIDDIPVPLISDKVVPEEAPEDDAADEETDRVVEILPQTSRPRITSRDKPFGDADPFRESPFANPVPVMQHMSTAPNLDVHFPAVTASTTLIRSRRVTRSFKRQSSMRKESMDSSRSETMRTPMAKDIIKELWRRMFTRLVQLKRLQLINGVNPDRIFRKTNMSVGARIKRLEETMTDLEDMADILEGSIQTNSQSVQTLSNAIAQTQLGLTMKAEALEAAQTMHGQMIVGIEEKLDLMELDLRRVRNSSNRRESTQSAPNSALTAQHFELAARVHDHMTAFQSIEKIVHQLVETDFPTLATRFDTTIHDFRSEIEHKSRELAKDLYRSLGRLQEKQDTSEMTLSRRMNAFIDRLYRDLLSMTRAHLVSVEMVKSVRTTLESSPLQKNNQKKSALFDVSLEMLQTVLTNFENECRSAQGDGDSSAADTFGVLLERSVNFQDELEKLKEQSKKAKGSAISDSESSTNSSSSFVDRLVLLTTAQLKSLESLLVHSEASQDGDDESMAMTTENTDYMNHIRDLVVQLRSILSLLFLQAELLDPHQKLHAIVLTQNEMNHEIKAHNFALSQLGSIEATVKMMNSRVNSFLEMSITFAKDEDVKKSIQEMLNSSDSVRDNLASQLESTYAEAQKRDEILEHELTQLVSRVNKKLDKDELLWTQEILERQLQSVAKSSLGDEDLVDIHRLLRNKLDKSYFNALLLEQQNRNMNQSGGAGGNAAEGYGVPGNAPLIGTKCISCNSELPPTKAMIKSVVKDEVHQEVAKTMARSHVQHPQPGVATASSSFNVSTHRSMEKHKRDVMLAALQQKNQMKK</sequence>
<accession>K3X171</accession>
<evidence type="ECO:0000313" key="3">
    <source>
        <dbReference type="EnsemblProtists" id="PYU1_T010970"/>
    </source>
</evidence>
<feature type="coiled-coil region" evidence="1">
    <location>
        <begin position="577"/>
        <end position="604"/>
    </location>
</feature>
<feature type="region of interest" description="Disordered" evidence="2">
    <location>
        <begin position="512"/>
        <end position="535"/>
    </location>
</feature>
<dbReference type="HOGENOM" id="CLU_268280_0_0_1"/>
<feature type="compositionally biased region" description="Acidic residues" evidence="2">
    <location>
        <begin position="375"/>
        <end position="385"/>
    </location>
</feature>
<feature type="region of interest" description="Disordered" evidence="2">
    <location>
        <begin position="198"/>
        <end position="223"/>
    </location>
</feature>
<feature type="compositionally biased region" description="Basic and acidic residues" evidence="2">
    <location>
        <begin position="522"/>
        <end position="534"/>
    </location>
</feature>
<evidence type="ECO:0000256" key="2">
    <source>
        <dbReference type="SAM" id="MobiDB-lite"/>
    </source>
</evidence>
<feature type="coiled-coil region" evidence="1">
    <location>
        <begin position="815"/>
        <end position="871"/>
    </location>
</feature>
<feature type="compositionally biased region" description="Acidic residues" evidence="2">
    <location>
        <begin position="353"/>
        <end position="363"/>
    </location>
</feature>